<sequence length="283" mass="32940">MTTSEGFIVLFLELILGFQIMYFFNSVLGKPAHKRKEWMCFVVYGILGYLYLSVPDSFVVSSLLVTSAIFSLSLVFKAELKTKIIFTVLYAVLMSIANMISVYCFYMLDLVDTASLTVADEENTFLLFQANLLSFMIMLAVIQIIRLIATRRSFPLPYRSYILLILIPLISIYQLNVLTFYTEMNIHYFISAIGFLWINVMIIYILNTMVDKFQFKLENTRLEQQMNEQEASYDQTVRSFQSVNRIIHDTNQQYLYIEECLKREDPAAALEHIRTTLHKVEEA</sequence>
<name>A0ABX2DY63_9BACL</name>
<dbReference type="EMBL" id="JABMKX010000029">
    <property type="protein sequence ID" value="NQX49677.1"/>
    <property type="molecule type" value="Genomic_DNA"/>
</dbReference>
<keyword evidence="1" id="KW-0472">Membrane</keyword>
<gene>
    <name evidence="2" type="ORF">HQN87_30715</name>
</gene>
<keyword evidence="1" id="KW-1133">Transmembrane helix</keyword>
<feature type="transmembrane region" description="Helical" evidence="1">
    <location>
        <begin position="161"/>
        <end position="180"/>
    </location>
</feature>
<feature type="transmembrane region" description="Helical" evidence="1">
    <location>
        <begin position="128"/>
        <end position="149"/>
    </location>
</feature>
<keyword evidence="3" id="KW-1185">Reference proteome</keyword>
<evidence type="ECO:0000313" key="3">
    <source>
        <dbReference type="Proteomes" id="UP000711047"/>
    </source>
</evidence>
<evidence type="ECO:0000313" key="2">
    <source>
        <dbReference type="EMBL" id="NQX49677.1"/>
    </source>
</evidence>
<feature type="transmembrane region" description="Helical" evidence="1">
    <location>
        <begin position="88"/>
        <end position="108"/>
    </location>
</feature>
<dbReference type="Proteomes" id="UP000711047">
    <property type="component" value="Unassembled WGS sequence"/>
</dbReference>
<evidence type="ECO:0008006" key="4">
    <source>
        <dbReference type="Google" id="ProtNLM"/>
    </source>
</evidence>
<accession>A0ABX2DY63</accession>
<comment type="caution">
    <text evidence="2">The sequence shown here is derived from an EMBL/GenBank/DDBJ whole genome shotgun (WGS) entry which is preliminary data.</text>
</comment>
<feature type="transmembrane region" description="Helical" evidence="1">
    <location>
        <begin position="58"/>
        <end position="76"/>
    </location>
</feature>
<feature type="transmembrane region" description="Helical" evidence="1">
    <location>
        <begin position="6"/>
        <end position="24"/>
    </location>
</feature>
<reference evidence="2 3" key="1">
    <citation type="submission" date="2020-05" db="EMBL/GenBank/DDBJ databases">
        <title>Paenibacillus glebae, sp. nov., Paenibacillus humi sp. nov., Paenibacillus pedi sp. nov., Paenibacillus terrestris sp. nov. and Paenibacillus terricola sp. nov., isolated from a forest top soil sample.</title>
        <authorList>
            <person name="Qi S."/>
            <person name="Carlier A."/>
            <person name="Cnockaert M."/>
            <person name="Vandamme P."/>
        </authorList>
    </citation>
    <scope>NUCLEOTIDE SEQUENCE [LARGE SCALE GENOMIC DNA]</scope>
    <source>
        <strain evidence="2 3">LMG 29502</strain>
    </source>
</reference>
<dbReference type="RefSeq" id="WP_173140925.1">
    <property type="nucleotide sequence ID" value="NZ_JABMKX010000029.1"/>
</dbReference>
<protein>
    <recommendedName>
        <fullName evidence="4">Histidine kinase</fullName>
    </recommendedName>
</protein>
<proteinExistence type="predicted"/>
<keyword evidence="1" id="KW-0812">Transmembrane</keyword>
<feature type="transmembrane region" description="Helical" evidence="1">
    <location>
        <begin position="186"/>
        <end position="206"/>
    </location>
</feature>
<organism evidence="2 3">
    <name type="scientific">Paenibacillus tritici</name>
    <dbReference type="NCBI Taxonomy" id="1873425"/>
    <lineage>
        <taxon>Bacteria</taxon>
        <taxon>Bacillati</taxon>
        <taxon>Bacillota</taxon>
        <taxon>Bacilli</taxon>
        <taxon>Bacillales</taxon>
        <taxon>Paenibacillaceae</taxon>
        <taxon>Paenibacillus</taxon>
    </lineage>
</organism>
<evidence type="ECO:0000256" key="1">
    <source>
        <dbReference type="SAM" id="Phobius"/>
    </source>
</evidence>